<dbReference type="Pfam" id="PF00172">
    <property type="entry name" value="Zn_clus"/>
    <property type="match status" value="1"/>
</dbReference>
<accession>A0AAD9B117</accession>
<dbReference type="PANTHER" id="PTHR47785">
    <property type="entry name" value="ZN(II)2CYS6 TRANSCRIPTION FACTOR (EUROFUNG)-RELATED-RELATED"/>
    <property type="match status" value="1"/>
</dbReference>
<keyword evidence="6" id="KW-1185">Reference proteome</keyword>
<dbReference type="GO" id="GO:0000981">
    <property type="term" value="F:DNA-binding transcription factor activity, RNA polymerase II-specific"/>
    <property type="evidence" value="ECO:0007669"/>
    <property type="project" value="InterPro"/>
</dbReference>
<dbReference type="Proteomes" id="UP001243330">
    <property type="component" value="Unassembled WGS sequence"/>
</dbReference>
<evidence type="ECO:0000259" key="4">
    <source>
        <dbReference type="PROSITE" id="PS50048"/>
    </source>
</evidence>
<proteinExistence type="predicted"/>
<dbReference type="PROSITE" id="PS50048">
    <property type="entry name" value="ZN2_CY6_FUNGAL_2"/>
    <property type="match status" value="1"/>
</dbReference>
<dbReference type="GO" id="GO:0006351">
    <property type="term" value="P:DNA-templated transcription"/>
    <property type="evidence" value="ECO:0007669"/>
    <property type="project" value="InterPro"/>
</dbReference>
<dbReference type="GO" id="GO:0008270">
    <property type="term" value="F:zinc ion binding"/>
    <property type="evidence" value="ECO:0007669"/>
    <property type="project" value="InterPro"/>
</dbReference>
<dbReference type="SUPFAM" id="SSF57701">
    <property type="entry name" value="Zn2/Cys6 DNA-binding domain"/>
    <property type="match status" value="1"/>
</dbReference>
<dbReference type="InterPro" id="IPR001138">
    <property type="entry name" value="Zn2Cys6_DnaBD"/>
</dbReference>
<dbReference type="InterPro" id="IPR007219">
    <property type="entry name" value="XnlR_reg_dom"/>
</dbReference>
<feature type="domain" description="Zn(2)-C6 fungal-type" evidence="4">
    <location>
        <begin position="19"/>
        <end position="49"/>
    </location>
</feature>
<feature type="compositionally biased region" description="Polar residues" evidence="3">
    <location>
        <begin position="85"/>
        <end position="97"/>
    </location>
</feature>
<evidence type="ECO:0000256" key="3">
    <source>
        <dbReference type="SAM" id="MobiDB-lite"/>
    </source>
</evidence>
<feature type="region of interest" description="Disordered" evidence="3">
    <location>
        <begin position="85"/>
        <end position="156"/>
    </location>
</feature>
<keyword evidence="1" id="KW-0479">Metal-binding</keyword>
<dbReference type="CDD" id="cd12148">
    <property type="entry name" value="fungal_TF_MHR"/>
    <property type="match status" value="1"/>
</dbReference>
<organism evidence="5 6">
    <name type="scientific">Colletotrichum chrysophilum</name>
    <dbReference type="NCBI Taxonomy" id="1836956"/>
    <lineage>
        <taxon>Eukaryota</taxon>
        <taxon>Fungi</taxon>
        <taxon>Dikarya</taxon>
        <taxon>Ascomycota</taxon>
        <taxon>Pezizomycotina</taxon>
        <taxon>Sordariomycetes</taxon>
        <taxon>Hypocreomycetidae</taxon>
        <taxon>Glomerellales</taxon>
        <taxon>Glomerellaceae</taxon>
        <taxon>Colletotrichum</taxon>
        <taxon>Colletotrichum gloeosporioides species complex</taxon>
    </lineage>
</organism>
<evidence type="ECO:0000256" key="1">
    <source>
        <dbReference type="ARBA" id="ARBA00022723"/>
    </source>
</evidence>
<dbReference type="SMART" id="SM00066">
    <property type="entry name" value="GAL4"/>
    <property type="match status" value="1"/>
</dbReference>
<reference evidence="5" key="1">
    <citation type="submission" date="2023-01" db="EMBL/GenBank/DDBJ databases">
        <title>Colletotrichum chrysophilum M932 genome sequence.</title>
        <authorList>
            <person name="Baroncelli R."/>
        </authorList>
    </citation>
    <scope>NUCLEOTIDE SEQUENCE</scope>
    <source>
        <strain evidence="5">M932</strain>
    </source>
</reference>
<feature type="compositionally biased region" description="Low complexity" evidence="3">
    <location>
        <begin position="118"/>
        <end position="127"/>
    </location>
</feature>
<name>A0AAD9B117_9PEZI</name>
<dbReference type="AlphaFoldDB" id="A0AAD9B117"/>
<dbReference type="Pfam" id="PF04082">
    <property type="entry name" value="Fungal_trans"/>
    <property type="match status" value="1"/>
</dbReference>
<evidence type="ECO:0000256" key="2">
    <source>
        <dbReference type="ARBA" id="ARBA00023242"/>
    </source>
</evidence>
<sequence>MTSQGRTRPNYPRRRAPVACHFCRYRKRKCDSQRPACGLCAVSGVDCEYPEPSEDTRQNTTQGSVNLPVDALLRRLDQLENMLKQQNGQRQESQPTQDGDEQPTSERPTPGSAHQDEGSPSSHGSPPQQTPLPDDVAGQSTDSPTPNLTESTLPTTVTDGVTITASDTDQGNQHEAQGELMSDVYDDSMLDNIQGFVSYLSSHGPAMTASHTIEKTWVSAEPPYPVIGHGQRCITCGRSDSRLLDDAPITIPIGHHTSTGSMFALEPVRRLIGDYPRDFFYQVETCRTSIPELSSRHDLSLLLASVDFIGGATDGLVSSYFTNINSTFPILDKTSFTDLFHRTLRGDQCEDVDAAVCLVVLALGKLTSTDYEDVNSTNHSYGLEYFIPAYQILTTQWVTSFGTDLSLPTGLVLSAIYMSCLARPLLAWKLVYMASSKLQMMVPSRNQGSAAFSNAENETVGRLFWACFLLECDNLAELHVPPSGIEIDIDRMQYPRLSSPDERDGLVFLALCSVRGLLNRIHNAVYASGSQAPLQPASTPSYTENDNSTGSPSLSTICSLERVLNELTRQLEVWYHSLPDSIKPDLSHNVPTDAHEASLRLRYWSARHIISRPCLVYILSVSRADEIPTYVYKYAETCIQSCRNYIETALQVLTKRTPYVWAICQACLATSFVLATSSDSPILKHLVPDIEGIVSRLIVGMQRWASPESSIESIICILQSIHQKQRLAKLKRRHPSTSLG</sequence>
<feature type="compositionally biased region" description="Polar residues" evidence="3">
    <location>
        <begin position="138"/>
        <end position="156"/>
    </location>
</feature>
<protein>
    <recommendedName>
        <fullName evidence="4">Zn(2)-C6 fungal-type domain-containing protein</fullName>
    </recommendedName>
</protein>
<dbReference type="CDD" id="cd00067">
    <property type="entry name" value="GAL4"/>
    <property type="match status" value="1"/>
</dbReference>
<gene>
    <name evidence="5" type="ORF">CCHR01_01985</name>
</gene>
<evidence type="ECO:0000313" key="6">
    <source>
        <dbReference type="Proteomes" id="UP001243330"/>
    </source>
</evidence>
<comment type="caution">
    <text evidence="5">The sequence shown here is derived from an EMBL/GenBank/DDBJ whole genome shotgun (WGS) entry which is preliminary data.</text>
</comment>
<feature type="region of interest" description="Disordered" evidence="3">
    <location>
        <begin position="531"/>
        <end position="551"/>
    </location>
</feature>
<dbReference type="EMBL" id="JAQOWY010000022">
    <property type="protein sequence ID" value="KAK1855364.1"/>
    <property type="molecule type" value="Genomic_DNA"/>
</dbReference>
<evidence type="ECO:0000313" key="5">
    <source>
        <dbReference type="EMBL" id="KAK1855364.1"/>
    </source>
</evidence>
<dbReference type="Gene3D" id="4.10.240.10">
    <property type="entry name" value="Zn(2)-C6 fungal-type DNA-binding domain"/>
    <property type="match status" value="1"/>
</dbReference>
<dbReference type="GO" id="GO:0003677">
    <property type="term" value="F:DNA binding"/>
    <property type="evidence" value="ECO:0007669"/>
    <property type="project" value="InterPro"/>
</dbReference>
<dbReference type="PROSITE" id="PS00463">
    <property type="entry name" value="ZN2_CY6_FUNGAL_1"/>
    <property type="match status" value="1"/>
</dbReference>
<dbReference type="InterPro" id="IPR036864">
    <property type="entry name" value="Zn2-C6_fun-type_DNA-bd_sf"/>
</dbReference>
<keyword evidence="2" id="KW-0539">Nucleus</keyword>
<dbReference type="InterPro" id="IPR053181">
    <property type="entry name" value="EcdB-like_regulator"/>
</dbReference>